<dbReference type="InterPro" id="IPR001789">
    <property type="entry name" value="Sig_transdc_resp-reg_receiver"/>
</dbReference>
<evidence type="ECO:0000313" key="5">
    <source>
        <dbReference type="Proteomes" id="UP000319143"/>
    </source>
</evidence>
<keyword evidence="1 2" id="KW-0597">Phosphoprotein</keyword>
<accession>A0A5C6D504</accession>
<dbReference type="InterPro" id="IPR036388">
    <property type="entry name" value="WH-like_DNA-bd_sf"/>
</dbReference>
<dbReference type="PANTHER" id="PTHR44591:SF23">
    <property type="entry name" value="CHEY SUBFAMILY"/>
    <property type="match status" value="1"/>
</dbReference>
<dbReference type="Pfam" id="PF00072">
    <property type="entry name" value="Response_reg"/>
    <property type="match status" value="1"/>
</dbReference>
<evidence type="ECO:0000256" key="1">
    <source>
        <dbReference type="ARBA" id="ARBA00022553"/>
    </source>
</evidence>
<dbReference type="GO" id="GO:0000160">
    <property type="term" value="P:phosphorelay signal transduction system"/>
    <property type="evidence" value="ECO:0007669"/>
    <property type="project" value="InterPro"/>
</dbReference>
<keyword evidence="5" id="KW-1185">Reference proteome</keyword>
<name>A0A5C6D504_9BACT</name>
<dbReference type="PROSITE" id="PS50110">
    <property type="entry name" value="RESPONSE_REGULATORY"/>
    <property type="match status" value="1"/>
</dbReference>
<comment type="caution">
    <text evidence="4">The sequence shown here is derived from an EMBL/GenBank/DDBJ whole genome shotgun (WGS) entry which is preliminary data.</text>
</comment>
<sequence length="185" mass="20773">MPNSAPPKRCVIADDVRASREIVGKWRRACGFECRVAENGQVAWELIKEQPSDLLVTDLEMPELCGLELLEKTRQAGDESIRKMPVLVMTSLHDGQTLNIVQRACHPTDSRAKIVSLTTAGKRKLRKLWKCRQTIRDDMQGCMTPDQADTLIPLHQNIASTLNQEKFLILGSIPHKKPLHVATSQ</sequence>
<dbReference type="AlphaFoldDB" id="A0A5C6D504"/>
<reference evidence="4 5" key="1">
    <citation type="submission" date="2019-02" db="EMBL/GenBank/DDBJ databases">
        <title>Deep-cultivation of Planctomycetes and their phenomic and genomic characterization uncovers novel biology.</title>
        <authorList>
            <person name="Wiegand S."/>
            <person name="Jogler M."/>
            <person name="Boedeker C."/>
            <person name="Pinto D."/>
            <person name="Vollmers J."/>
            <person name="Rivas-Marin E."/>
            <person name="Kohn T."/>
            <person name="Peeters S.H."/>
            <person name="Heuer A."/>
            <person name="Rast P."/>
            <person name="Oberbeckmann S."/>
            <person name="Bunk B."/>
            <person name="Jeske O."/>
            <person name="Meyerdierks A."/>
            <person name="Storesund J.E."/>
            <person name="Kallscheuer N."/>
            <person name="Luecker S."/>
            <person name="Lage O.M."/>
            <person name="Pohl T."/>
            <person name="Merkel B.J."/>
            <person name="Hornburger P."/>
            <person name="Mueller R.-W."/>
            <person name="Bruemmer F."/>
            <person name="Labrenz M."/>
            <person name="Spormann A.M."/>
            <person name="Op Den Camp H."/>
            <person name="Overmann J."/>
            <person name="Amann R."/>
            <person name="Jetten M.S.M."/>
            <person name="Mascher T."/>
            <person name="Medema M.H."/>
            <person name="Devos D.P."/>
            <person name="Kaster A.-K."/>
            <person name="Ovreas L."/>
            <person name="Rohde M."/>
            <person name="Galperin M.Y."/>
            <person name="Jogler C."/>
        </authorList>
    </citation>
    <scope>NUCLEOTIDE SEQUENCE [LARGE SCALE GENOMIC DNA]</scope>
    <source>
        <strain evidence="4 5">Poly41</strain>
    </source>
</reference>
<dbReference type="CDD" id="cd00156">
    <property type="entry name" value="REC"/>
    <property type="match status" value="1"/>
</dbReference>
<evidence type="ECO:0000313" key="4">
    <source>
        <dbReference type="EMBL" id="TWU31145.1"/>
    </source>
</evidence>
<dbReference type="RefSeq" id="WP_231616067.1">
    <property type="nucleotide sequence ID" value="NZ_SJPV01000018.1"/>
</dbReference>
<feature type="modified residue" description="4-aspartylphosphate" evidence="2">
    <location>
        <position position="58"/>
    </location>
</feature>
<dbReference type="EMBL" id="SJPV01000018">
    <property type="protein sequence ID" value="TWU31145.1"/>
    <property type="molecule type" value="Genomic_DNA"/>
</dbReference>
<proteinExistence type="predicted"/>
<evidence type="ECO:0000256" key="2">
    <source>
        <dbReference type="PROSITE-ProRule" id="PRU00169"/>
    </source>
</evidence>
<dbReference type="SUPFAM" id="SSF52172">
    <property type="entry name" value="CheY-like"/>
    <property type="match status" value="1"/>
</dbReference>
<dbReference type="Gene3D" id="1.10.10.10">
    <property type="entry name" value="Winged helix-like DNA-binding domain superfamily/Winged helix DNA-binding domain"/>
    <property type="match status" value="1"/>
</dbReference>
<dbReference type="SUPFAM" id="SSF46785">
    <property type="entry name" value="Winged helix' DNA-binding domain"/>
    <property type="match status" value="1"/>
</dbReference>
<dbReference type="SMART" id="SM00448">
    <property type="entry name" value="REC"/>
    <property type="match status" value="1"/>
</dbReference>
<evidence type="ECO:0000259" key="3">
    <source>
        <dbReference type="PROSITE" id="PS50110"/>
    </source>
</evidence>
<dbReference type="Gene3D" id="3.40.50.2300">
    <property type="match status" value="1"/>
</dbReference>
<organism evidence="4 5">
    <name type="scientific">Novipirellula artificiosorum</name>
    <dbReference type="NCBI Taxonomy" id="2528016"/>
    <lineage>
        <taxon>Bacteria</taxon>
        <taxon>Pseudomonadati</taxon>
        <taxon>Planctomycetota</taxon>
        <taxon>Planctomycetia</taxon>
        <taxon>Pirellulales</taxon>
        <taxon>Pirellulaceae</taxon>
        <taxon>Novipirellula</taxon>
    </lineage>
</organism>
<dbReference type="PANTHER" id="PTHR44591">
    <property type="entry name" value="STRESS RESPONSE REGULATOR PROTEIN 1"/>
    <property type="match status" value="1"/>
</dbReference>
<dbReference type="InterPro" id="IPR011006">
    <property type="entry name" value="CheY-like_superfamily"/>
</dbReference>
<feature type="domain" description="Response regulatory" evidence="3">
    <location>
        <begin position="9"/>
        <end position="128"/>
    </location>
</feature>
<protein>
    <submittedName>
        <fullName evidence="4">Chemotaxis protein CheY</fullName>
    </submittedName>
</protein>
<dbReference type="InterPro" id="IPR050595">
    <property type="entry name" value="Bact_response_regulator"/>
</dbReference>
<dbReference type="Proteomes" id="UP000319143">
    <property type="component" value="Unassembled WGS sequence"/>
</dbReference>
<gene>
    <name evidence="4" type="primary">cheY_4</name>
    <name evidence="4" type="ORF">Poly41_63360</name>
</gene>
<dbReference type="InterPro" id="IPR036390">
    <property type="entry name" value="WH_DNA-bd_sf"/>
</dbReference>